<dbReference type="OrthoDB" id="10068793at2759"/>
<feature type="coiled-coil region" evidence="1">
    <location>
        <begin position="140"/>
        <end position="174"/>
    </location>
</feature>
<evidence type="ECO:0008006" key="7">
    <source>
        <dbReference type="Google" id="ProtNLM"/>
    </source>
</evidence>
<dbReference type="PANTHER" id="PTHR31005">
    <property type="entry name" value="DUF4139 DOMAIN-CONTAINING PROTEIN"/>
    <property type="match status" value="1"/>
</dbReference>
<evidence type="ECO:0000313" key="5">
    <source>
        <dbReference type="EMBL" id="KZT33617.1"/>
    </source>
</evidence>
<dbReference type="InterPro" id="IPR011935">
    <property type="entry name" value="CHP02231"/>
</dbReference>
<feature type="region of interest" description="Disordered" evidence="2">
    <location>
        <begin position="308"/>
        <end position="348"/>
    </location>
</feature>
<dbReference type="InterPro" id="IPR025554">
    <property type="entry name" value="DUF4140"/>
</dbReference>
<feature type="domain" description="DUF4140" evidence="4">
    <location>
        <begin position="17"/>
        <end position="116"/>
    </location>
</feature>
<dbReference type="Pfam" id="PF13598">
    <property type="entry name" value="DUF4139"/>
    <property type="match status" value="1"/>
</dbReference>
<dbReference type="STRING" id="1314776.A0A165YUE8"/>
<feature type="domain" description="DUF4139" evidence="3">
    <location>
        <begin position="195"/>
        <end position="625"/>
    </location>
</feature>
<keyword evidence="1" id="KW-0175">Coiled coil</keyword>
<dbReference type="PANTHER" id="PTHR31005:SF8">
    <property type="entry name" value="DUF4139 DOMAIN-CONTAINING PROTEIN"/>
    <property type="match status" value="1"/>
</dbReference>
<evidence type="ECO:0000313" key="6">
    <source>
        <dbReference type="Proteomes" id="UP000076798"/>
    </source>
</evidence>
<organism evidence="5 6">
    <name type="scientific">Sistotremastrum suecicum HHB10207 ss-3</name>
    <dbReference type="NCBI Taxonomy" id="1314776"/>
    <lineage>
        <taxon>Eukaryota</taxon>
        <taxon>Fungi</taxon>
        <taxon>Dikarya</taxon>
        <taxon>Basidiomycota</taxon>
        <taxon>Agaricomycotina</taxon>
        <taxon>Agaricomycetes</taxon>
        <taxon>Sistotremastrales</taxon>
        <taxon>Sistotremastraceae</taxon>
        <taxon>Sistotremastrum</taxon>
    </lineage>
</organism>
<feature type="compositionally biased region" description="Low complexity" evidence="2">
    <location>
        <begin position="308"/>
        <end position="318"/>
    </location>
</feature>
<sequence length="631" mass="69179">MSSIVSFNASESAIDEVTVYQTNRAEIKRTIEINLKAGQNDVEVSGLPVYLLPESIHVDVLKNAAILDVIYKPSPIVPFSPYNEPPAAQGLLERREELVSQKRILKSQERVLDSYAKSIDAKSVSPDRFVGFLDLFTDKKAIVEEQLSKLARDIKEVDKSIAEARAEASTKELERSIKIVIVASAFADGPAKFILSYAVGGAQWTPLYDLRASVAQSAKVPPLLEVRYRAEIWQSTGEDWNGVKLVLSTASPQTGGDIPTLSAHHINEDRGTYYSSRHRSYSPSYPVMIQAPQAPAIMPGAPVVITSPRYARSRSPSVRSRRRSRSRSWSPDRVHRRARDPSPPPAFVPAMPPYPAPIPVQPPIIPQATAQEGMISATFEVEALATVPSSTIEQYESHKVTIAVLKFEDIQLEWVTVPKVLPSVFLRISKNVAQCKVKNASNYLLLPGSASIFMDNSFISKSDLSLVSPQETFSFSLGIDPEVKATYHPIRKVTSKTGGIFNSKTITTSYVQAISVKNNRRMTLSNLTIKDNVPVSSDSRIKVNLLQPKGLQDPNDKAGSSKVTGAKEVRVSSGVVARWAAIAGDRTAVVDDNVEDDVEGTILWACNIPPGVSQDVQLSWEVTAPVGLKWK</sequence>
<dbReference type="Pfam" id="PF13600">
    <property type="entry name" value="DUF4140"/>
    <property type="match status" value="1"/>
</dbReference>
<dbReference type="Proteomes" id="UP000076798">
    <property type="component" value="Unassembled WGS sequence"/>
</dbReference>
<evidence type="ECO:0000256" key="1">
    <source>
        <dbReference type="SAM" id="Coils"/>
    </source>
</evidence>
<reference evidence="5 6" key="1">
    <citation type="journal article" date="2016" name="Mol. Biol. Evol.">
        <title>Comparative Genomics of Early-Diverging Mushroom-Forming Fungi Provides Insights into the Origins of Lignocellulose Decay Capabilities.</title>
        <authorList>
            <person name="Nagy L.G."/>
            <person name="Riley R."/>
            <person name="Tritt A."/>
            <person name="Adam C."/>
            <person name="Daum C."/>
            <person name="Floudas D."/>
            <person name="Sun H."/>
            <person name="Yadav J.S."/>
            <person name="Pangilinan J."/>
            <person name="Larsson K.H."/>
            <person name="Matsuura K."/>
            <person name="Barry K."/>
            <person name="Labutti K."/>
            <person name="Kuo R."/>
            <person name="Ohm R.A."/>
            <person name="Bhattacharya S.S."/>
            <person name="Shirouzu T."/>
            <person name="Yoshinaga Y."/>
            <person name="Martin F.M."/>
            <person name="Grigoriev I.V."/>
            <person name="Hibbett D.S."/>
        </authorList>
    </citation>
    <scope>NUCLEOTIDE SEQUENCE [LARGE SCALE GENOMIC DNA]</scope>
    <source>
        <strain evidence="5 6">HHB10207 ss-3</strain>
    </source>
</reference>
<accession>A0A165YUE8</accession>
<proteinExistence type="predicted"/>
<protein>
    <recommendedName>
        <fullName evidence="7">DUF4139 domain-containing protein</fullName>
    </recommendedName>
</protein>
<evidence type="ECO:0000256" key="2">
    <source>
        <dbReference type="SAM" id="MobiDB-lite"/>
    </source>
</evidence>
<gene>
    <name evidence="5" type="ORF">SISSUDRAFT_1036908</name>
</gene>
<keyword evidence="6" id="KW-1185">Reference proteome</keyword>
<dbReference type="EMBL" id="KV428229">
    <property type="protein sequence ID" value="KZT33617.1"/>
    <property type="molecule type" value="Genomic_DNA"/>
</dbReference>
<name>A0A165YUE8_9AGAM</name>
<evidence type="ECO:0000259" key="4">
    <source>
        <dbReference type="Pfam" id="PF13600"/>
    </source>
</evidence>
<dbReference type="InterPro" id="IPR037291">
    <property type="entry name" value="DUF4139"/>
</dbReference>
<evidence type="ECO:0000259" key="3">
    <source>
        <dbReference type="Pfam" id="PF13598"/>
    </source>
</evidence>
<dbReference type="NCBIfam" id="TIGR02231">
    <property type="entry name" value="mucoidy inhibitor MuiA family protein"/>
    <property type="match status" value="2"/>
</dbReference>
<dbReference type="AlphaFoldDB" id="A0A165YUE8"/>